<dbReference type="RefSeq" id="WP_151139823.1">
    <property type="nucleotide sequence ID" value="NZ_VZUS01000005.1"/>
</dbReference>
<dbReference type="InterPro" id="IPR036086">
    <property type="entry name" value="ParB/Sulfiredoxin_sf"/>
</dbReference>
<evidence type="ECO:0008006" key="2">
    <source>
        <dbReference type="Google" id="ProtNLM"/>
    </source>
</evidence>
<name>A0A643JZ64_9EURY</name>
<sequence length="276" mass="32044">MLRTAGTIYREWGLRYLLAIGAEHFIIRALADARSPSYWRRTETFHDRILDTDIGHYDYPRDPFELRYVDPAEIRRFSGRGSTLWENAMYEIGEVRDGEWDIEPYEGPLDDPELGITFADTLEETVLYRSLEQHFDDGTPWEDTEFVQRMCEIIHGSNALAWHGSSTCDDVTQRCAYLDSLYNRIKTEGFRSQRELQQRGEEPPRDYLDTLRSEILVDVGRDGEFLLVDGRHRLSIAKILGVDAVPVVVVVRHKHWVDKINSDPTSMAAHQELLVR</sequence>
<reference evidence="1" key="1">
    <citation type="submission" date="2019-09" db="EMBL/GenBank/DDBJ databases">
        <title>Genomic analysis of Haloferax sp. CBA1149.</title>
        <authorList>
            <person name="Roh S.W."/>
        </authorList>
    </citation>
    <scope>NUCLEOTIDE SEQUENCE</scope>
    <source>
        <strain evidence="1">CBA1149</strain>
    </source>
</reference>
<dbReference type="Gene3D" id="3.90.1530.10">
    <property type="entry name" value="Conserved hypothetical protein from pyrococcus furiosus pfu- 392566-001, ParB domain"/>
    <property type="match status" value="1"/>
</dbReference>
<organism evidence="1">
    <name type="scientific">Haloferax sp. CBA1149</name>
    <dbReference type="NCBI Taxonomy" id="2650753"/>
    <lineage>
        <taxon>Archaea</taxon>
        <taxon>Methanobacteriati</taxon>
        <taxon>Methanobacteriota</taxon>
        <taxon>Stenosarchaea group</taxon>
        <taxon>Halobacteria</taxon>
        <taxon>Halobacteriales</taxon>
        <taxon>Haloferacaceae</taxon>
        <taxon>Haloferax</taxon>
    </lineage>
</organism>
<proteinExistence type="predicted"/>
<dbReference type="SUPFAM" id="SSF110849">
    <property type="entry name" value="ParB/Sulfiredoxin"/>
    <property type="match status" value="1"/>
</dbReference>
<gene>
    <name evidence="1" type="ORF">Hfx1149_16460</name>
</gene>
<comment type="caution">
    <text evidence="1">The sequence shown here is derived from an EMBL/GenBank/DDBJ whole genome shotgun (WGS) entry which is preliminary data.</text>
</comment>
<evidence type="ECO:0000313" key="1">
    <source>
        <dbReference type="EMBL" id="KAB1185113.1"/>
    </source>
</evidence>
<dbReference type="EMBL" id="VZUS01000005">
    <property type="protein sequence ID" value="KAB1185113.1"/>
    <property type="molecule type" value="Genomic_DNA"/>
</dbReference>
<dbReference type="AlphaFoldDB" id="A0A643JZ64"/>
<accession>A0A643JZ64</accession>
<protein>
    <recommendedName>
        <fullName evidence="2">ParB/Sulfiredoxin domain-containing protein</fullName>
    </recommendedName>
</protein>